<sequence length="319" mass="34894">MSRGRAGNTGRAGTALEGKVLTNNGLDCDETPADYEQRLKERMLPVLAGWMGSSNDCMRVACMQEFPVQPLLQQELLSELRSKASQQTLQMAVSSAWEAEQLVGHCNAVVWDSSGYIEPPSQVPMGSKALRLILTSESGTFDLMSFHLPFVDSPGGIRYSDSIKEAAKFLQLSAKPSVAGRSLIAAGDFNVQVDDLVNGECMTPLAAIPDSAIFREHRLSVDACFASAVQPDSAMEQKVSPLVEVEGVWRSSREEFFGADGRDAFIEKHVAKNLHNDPQLWRLSDAAVASLGCWPFAEQAKEVSRQGEVKQHNWHLELG</sequence>
<accession>A0A9P1DU13</accession>
<dbReference type="SUPFAM" id="SSF56219">
    <property type="entry name" value="DNase I-like"/>
    <property type="match status" value="1"/>
</dbReference>
<evidence type="ECO:0000313" key="3">
    <source>
        <dbReference type="Proteomes" id="UP001152797"/>
    </source>
</evidence>
<proteinExistence type="predicted"/>
<reference evidence="2 3" key="2">
    <citation type="submission" date="2024-05" db="EMBL/GenBank/DDBJ databases">
        <authorList>
            <person name="Chen Y."/>
            <person name="Shah S."/>
            <person name="Dougan E. K."/>
            <person name="Thang M."/>
            <person name="Chan C."/>
        </authorList>
    </citation>
    <scope>NUCLEOTIDE SEQUENCE [LARGE SCALE GENOMIC DNA]</scope>
</reference>
<gene>
    <name evidence="1" type="ORF">C1SCF055_LOCUS39678</name>
</gene>
<protein>
    <submittedName>
        <fullName evidence="2">ABC transporter G family member 22</fullName>
    </submittedName>
</protein>
<dbReference type="EMBL" id="CAMXCT030006501">
    <property type="protein sequence ID" value="CAL4802120.1"/>
    <property type="molecule type" value="Genomic_DNA"/>
</dbReference>
<dbReference type="OrthoDB" id="444009at2759"/>
<comment type="caution">
    <text evidence="1">The sequence shown here is derived from an EMBL/GenBank/DDBJ whole genome shotgun (WGS) entry which is preliminary data.</text>
</comment>
<organism evidence="1">
    <name type="scientific">Cladocopium goreaui</name>
    <dbReference type="NCBI Taxonomy" id="2562237"/>
    <lineage>
        <taxon>Eukaryota</taxon>
        <taxon>Sar</taxon>
        <taxon>Alveolata</taxon>
        <taxon>Dinophyceae</taxon>
        <taxon>Suessiales</taxon>
        <taxon>Symbiodiniaceae</taxon>
        <taxon>Cladocopium</taxon>
    </lineage>
</organism>
<name>A0A9P1DU13_9DINO</name>
<evidence type="ECO:0000313" key="2">
    <source>
        <dbReference type="EMBL" id="CAL4802120.1"/>
    </source>
</evidence>
<keyword evidence="3" id="KW-1185">Reference proteome</keyword>
<dbReference type="Proteomes" id="UP001152797">
    <property type="component" value="Unassembled WGS sequence"/>
</dbReference>
<dbReference type="EMBL" id="CAMXCT010006501">
    <property type="protein sequence ID" value="CAI4014808.1"/>
    <property type="molecule type" value="Genomic_DNA"/>
</dbReference>
<reference evidence="1" key="1">
    <citation type="submission" date="2022-10" db="EMBL/GenBank/DDBJ databases">
        <authorList>
            <person name="Chen Y."/>
            <person name="Dougan E. K."/>
            <person name="Chan C."/>
            <person name="Rhodes N."/>
            <person name="Thang M."/>
        </authorList>
    </citation>
    <scope>NUCLEOTIDE SEQUENCE</scope>
</reference>
<dbReference type="AlphaFoldDB" id="A0A9P1DU13"/>
<dbReference type="InterPro" id="IPR036691">
    <property type="entry name" value="Endo/exonu/phosph_ase_sf"/>
</dbReference>
<evidence type="ECO:0000313" key="1">
    <source>
        <dbReference type="EMBL" id="CAI4014808.1"/>
    </source>
</evidence>
<dbReference type="EMBL" id="CAMXCT020006501">
    <property type="protein sequence ID" value="CAL1168183.1"/>
    <property type="molecule type" value="Genomic_DNA"/>
</dbReference>